<dbReference type="Pfam" id="PF06764">
    <property type="entry name" value="DUF1223"/>
    <property type="match status" value="1"/>
</dbReference>
<gene>
    <name evidence="2" type="ORF">KP509_33G012400</name>
</gene>
<comment type="caution">
    <text evidence="2">The sequence shown here is derived from an EMBL/GenBank/DDBJ whole genome shotgun (WGS) entry which is preliminary data.</text>
</comment>
<dbReference type="InterPro" id="IPR010634">
    <property type="entry name" value="DUF1223"/>
</dbReference>
<name>A0A8T2QND3_CERRI</name>
<evidence type="ECO:0008006" key="4">
    <source>
        <dbReference type="Google" id="ProtNLM"/>
    </source>
</evidence>
<organism evidence="2 3">
    <name type="scientific">Ceratopteris richardii</name>
    <name type="common">Triangle waterfern</name>
    <dbReference type="NCBI Taxonomy" id="49495"/>
    <lineage>
        <taxon>Eukaryota</taxon>
        <taxon>Viridiplantae</taxon>
        <taxon>Streptophyta</taxon>
        <taxon>Embryophyta</taxon>
        <taxon>Tracheophyta</taxon>
        <taxon>Polypodiopsida</taxon>
        <taxon>Polypodiidae</taxon>
        <taxon>Polypodiales</taxon>
        <taxon>Pteridineae</taxon>
        <taxon>Pteridaceae</taxon>
        <taxon>Parkerioideae</taxon>
        <taxon>Ceratopteris</taxon>
    </lineage>
</organism>
<dbReference type="OMA" id="AHCIAND"/>
<evidence type="ECO:0000313" key="3">
    <source>
        <dbReference type="Proteomes" id="UP000825935"/>
    </source>
</evidence>
<evidence type="ECO:0000313" key="2">
    <source>
        <dbReference type="EMBL" id="KAH7285094.1"/>
    </source>
</evidence>
<dbReference type="PANTHER" id="PTHR36057:SF1">
    <property type="entry name" value="LIPOPROTEIN LIPID ATTACHMENT SITE-LIKE PROTEIN, PUTATIVE (DUF1223)-RELATED"/>
    <property type="match status" value="1"/>
</dbReference>
<dbReference type="EMBL" id="CM035438">
    <property type="protein sequence ID" value="KAH7285094.1"/>
    <property type="molecule type" value="Genomic_DNA"/>
</dbReference>
<dbReference type="InterPro" id="IPR036249">
    <property type="entry name" value="Thioredoxin-like_sf"/>
</dbReference>
<feature type="compositionally biased region" description="Polar residues" evidence="1">
    <location>
        <begin position="22"/>
        <end position="38"/>
    </location>
</feature>
<dbReference type="AlphaFoldDB" id="A0A8T2QND3"/>
<dbReference type="Proteomes" id="UP000825935">
    <property type="component" value="Chromosome 33"/>
</dbReference>
<dbReference type="SUPFAM" id="SSF52833">
    <property type="entry name" value="Thioredoxin-like"/>
    <property type="match status" value="1"/>
</dbReference>
<feature type="region of interest" description="Disordered" evidence="1">
    <location>
        <begin position="18"/>
        <end position="47"/>
    </location>
</feature>
<evidence type="ECO:0000256" key="1">
    <source>
        <dbReference type="SAM" id="MobiDB-lite"/>
    </source>
</evidence>
<reference evidence="2" key="1">
    <citation type="submission" date="2021-08" db="EMBL/GenBank/DDBJ databases">
        <title>WGS assembly of Ceratopteris richardii.</title>
        <authorList>
            <person name="Marchant D.B."/>
            <person name="Chen G."/>
            <person name="Jenkins J."/>
            <person name="Shu S."/>
            <person name="Leebens-Mack J."/>
            <person name="Grimwood J."/>
            <person name="Schmutz J."/>
            <person name="Soltis P."/>
            <person name="Soltis D."/>
            <person name="Chen Z.-H."/>
        </authorList>
    </citation>
    <scope>NUCLEOTIDE SEQUENCE</scope>
    <source>
        <strain evidence="2">Whitten #5841</strain>
        <tissue evidence="2">Leaf</tissue>
    </source>
</reference>
<proteinExistence type="predicted"/>
<protein>
    <recommendedName>
        <fullName evidence="4">DUF1223 domain-containing protein</fullName>
    </recommendedName>
</protein>
<dbReference type="OrthoDB" id="938668at2759"/>
<keyword evidence="3" id="KW-1185">Reference proteome</keyword>
<dbReference type="PANTHER" id="PTHR36057">
    <property type="match status" value="1"/>
</dbReference>
<accession>A0A8T2QND3</accession>
<sequence length="290" mass="31585">MSGFCCCFPGAGTAEQKKSKVNSEGSTRPLSISETVQESRSRASAKGTSPILVEHFTSQGCSSCPSADLLLSKLAQTSSARGSSGGEGASAPPQVIILAYHVDYWDYLGWKDPFANHRWSSRQRSYGEALQQDSIYTPEVVVQGRSHCIGSNEDAVSALIKDAPQFPELDLRVTFRRSTDLDLEISLTVTSKLKVDGNLDVMVALFENGQVTDCTKGENRGRVLTNDFIVRNLEKVCTIQSGQSKKVQGQATIKLWDGYAKSKCGMAVFLQHSLSMEIYGSQIVELPDDN</sequence>